<evidence type="ECO:0000256" key="2">
    <source>
        <dbReference type="ARBA" id="ARBA00006962"/>
    </source>
</evidence>
<dbReference type="InterPro" id="IPR050519">
    <property type="entry name" value="Glycosyltransf_28_UgtP"/>
</dbReference>
<evidence type="ECO:0000256" key="1">
    <source>
        <dbReference type="ARBA" id="ARBA00004370"/>
    </source>
</evidence>
<keyword evidence="8" id="KW-1185">Reference proteome</keyword>
<evidence type="ECO:0000313" key="8">
    <source>
        <dbReference type="Proteomes" id="UP000271256"/>
    </source>
</evidence>
<evidence type="ECO:0000256" key="3">
    <source>
        <dbReference type="ARBA" id="ARBA00022676"/>
    </source>
</evidence>
<proteinExistence type="inferred from homology"/>
<name>A0A494WSP0_9FIRM</name>
<keyword evidence="4 7" id="KW-0808">Transferase</keyword>
<reference evidence="7 8" key="1">
    <citation type="submission" date="2018-10" db="EMBL/GenBank/DDBJ databases">
        <authorList>
            <person name="Grouzdev D.S."/>
            <person name="Krutkina M.S."/>
            <person name="Tourova T.P."/>
            <person name="Nazina T.N."/>
        </authorList>
    </citation>
    <scope>NUCLEOTIDE SEQUENCE [LARGE SCALE GENOMIC DNA]</scope>
    <source>
        <strain evidence="7 8">435</strain>
    </source>
</reference>
<dbReference type="Pfam" id="PF04101">
    <property type="entry name" value="Glyco_tran_28_C"/>
    <property type="match status" value="1"/>
</dbReference>
<sequence>MAILERVVILSVTAGTGHMRAAHALREAIQQSNPAAEVIVLDTFRYTSPFLEKVILGTYMEMLKITPVVYGYLYRQAERGQPLSGFAKQEFNRILNKLTAPKLVKFLNQTRPQLVVCTHPFPVGILDRLKSQGLFRVPVMATITDFTVHSFWIFPDVDAYVVASEDLREPFAEFGIPLERVHATGIPIDPAFARPVDRLSIQQKLNLDPCRPTVLVMGGGLGLGPLAEAVQYLGNGPVPCQLLVVAGYNEQLRKRLLQLAGSNCHPTRVFGFVENIHELMSVAHIMVGKAGGLSCAEALAKGIPIFIVDPLPGQEERNTEYLCRAGAAVQVNRVQDLGREILSCLLDKRRLWDMSAAATRLGKPHAAGEAVELMKRILQKDVLAAVREQ</sequence>
<dbReference type="OrthoDB" id="9815663at2"/>
<dbReference type="EMBL" id="RBWE01000001">
    <property type="protein sequence ID" value="RKO66318.1"/>
    <property type="molecule type" value="Genomic_DNA"/>
</dbReference>
<evidence type="ECO:0000313" key="7">
    <source>
        <dbReference type="EMBL" id="RKO66318.1"/>
    </source>
</evidence>
<dbReference type="GO" id="GO:0016758">
    <property type="term" value="F:hexosyltransferase activity"/>
    <property type="evidence" value="ECO:0007669"/>
    <property type="project" value="InterPro"/>
</dbReference>
<comment type="subcellular location">
    <subcellularLocation>
        <location evidence="1">Membrane</location>
    </subcellularLocation>
</comment>
<dbReference type="GO" id="GO:0009247">
    <property type="term" value="P:glycolipid biosynthetic process"/>
    <property type="evidence" value="ECO:0007669"/>
    <property type="project" value="InterPro"/>
</dbReference>
<dbReference type="Pfam" id="PF06925">
    <property type="entry name" value="MGDG_synth"/>
    <property type="match status" value="1"/>
</dbReference>
<dbReference type="Proteomes" id="UP000271256">
    <property type="component" value="Unassembled WGS sequence"/>
</dbReference>
<evidence type="ECO:0000259" key="5">
    <source>
        <dbReference type="Pfam" id="PF04101"/>
    </source>
</evidence>
<dbReference type="InterPro" id="IPR007235">
    <property type="entry name" value="Glyco_trans_28_C"/>
</dbReference>
<dbReference type="Gene3D" id="3.40.50.2000">
    <property type="entry name" value="Glycogen Phosphorylase B"/>
    <property type="match status" value="1"/>
</dbReference>
<comment type="caution">
    <text evidence="7">The sequence shown here is derived from an EMBL/GenBank/DDBJ whole genome shotgun (WGS) entry which is preliminary data.</text>
</comment>
<evidence type="ECO:0000256" key="4">
    <source>
        <dbReference type="ARBA" id="ARBA00022679"/>
    </source>
</evidence>
<dbReference type="RefSeq" id="WP_121450756.1">
    <property type="nucleotide sequence ID" value="NZ_RBWE01000001.1"/>
</dbReference>
<feature type="domain" description="Glycosyl transferase family 28 C-terminal" evidence="5">
    <location>
        <begin position="213"/>
        <end position="360"/>
    </location>
</feature>
<feature type="domain" description="Diacylglycerol glucosyltransferase N-terminal" evidence="6">
    <location>
        <begin position="18"/>
        <end position="188"/>
    </location>
</feature>
<dbReference type="PANTHER" id="PTHR43025:SF3">
    <property type="entry name" value="MONOGALACTOSYLDIACYLGLYCEROL SYNTHASE 1, CHLOROPLASTIC"/>
    <property type="match status" value="1"/>
</dbReference>
<dbReference type="PANTHER" id="PTHR43025">
    <property type="entry name" value="MONOGALACTOSYLDIACYLGLYCEROL SYNTHASE"/>
    <property type="match status" value="1"/>
</dbReference>
<dbReference type="InterPro" id="IPR009695">
    <property type="entry name" value="Diacylglyc_glucosyltr_N"/>
</dbReference>
<keyword evidence="3" id="KW-0328">Glycosyltransferase</keyword>
<dbReference type="GO" id="GO:0016020">
    <property type="term" value="C:membrane"/>
    <property type="evidence" value="ECO:0007669"/>
    <property type="project" value="UniProtKB-SubCell"/>
</dbReference>
<protein>
    <submittedName>
        <fullName evidence="7">Glycosyltransferase</fullName>
    </submittedName>
</protein>
<dbReference type="AlphaFoldDB" id="A0A494WSP0"/>
<organism evidence="7 8">
    <name type="scientific">Desulfofundulus salinus</name>
    <dbReference type="NCBI Taxonomy" id="2419843"/>
    <lineage>
        <taxon>Bacteria</taxon>
        <taxon>Bacillati</taxon>
        <taxon>Bacillota</taxon>
        <taxon>Clostridia</taxon>
        <taxon>Eubacteriales</taxon>
        <taxon>Peptococcaceae</taxon>
        <taxon>Desulfofundulus</taxon>
    </lineage>
</organism>
<gene>
    <name evidence="7" type="ORF">D7024_04755</name>
</gene>
<evidence type="ECO:0000259" key="6">
    <source>
        <dbReference type="Pfam" id="PF06925"/>
    </source>
</evidence>
<dbReference type="SUPFAM" id="SSF53756">
    <property type="entry name" value="UDP-Glycosyltransferase/glycogen phosphorylase"/>
    <property type="match status" value="1"/>
</dbReference>
<comment type="similarity">
    <text evidence="2">Belongs to the glycosyltransferase 28 family.</text>
</comment>
<accession>A0A494WSP0</accession>